<dbReference type="Gene3D" id="3.30.300.30">
    <property type="match status" value="1"/>
</dbReference>
<feature type="region of interest" description="Disordered" evidence="13">
    <location>
        <begin position="235"/>
        <end position="256"/>
    </location>
</feature>
<comment type="function">
    <text evidence="1 12">The M ring may be actively involved in energy transduction.</text>
</comment>
<comment type="subcellular location">
    <subcellularLocation>
        <location evidence="2 12">Bacterial flagellum basal body</location>
    </subcellularLocation>
    <subcellularLocation>
        <location evidence="3">Cell membrane</location>
        <topology evidence="3">Multi-pass membrane protein</topology>
    </subcellularLocation>
</comment>
<keyword evidence="17" id="KW-0966">Cell projection</keyword>
<dbReference type="PIRSF" id="PIRSF004862">
    <property type="entry name" value="FliF"/>
    <property type="match status" value="1"/>
</dbReference>
<evidence type="ECO:0000256" key="7">
    <source>
        <dbReference type="ARBA" id="ARBA00022692"/>
    </source>
</evidence>
<keyword evidence="6" id="KW-1003">Cell membrane</keyword>
<feature type="domain" description="Flagellar M-ring N-terminal" evidence="15">
    <location>
        <begin position="70"/>
        <end position="242"/>
    </location>
</feature>
<keyword evidence="10 12" id="KW-0975">Bacterial flagellum</keyword>
<keyword evidence="18" id="KW-1185">Reference proteome</keyword>
<evidence type="ECO:0000259" key="16">
    <source>
        <dbReference type="Pfam" id="PF08345"/>
    </source>
</evidence>
<dbReference type="PANTHER" id="PTHR30046:SF0">
    <property type="entry name" value="FLAGELLAR M-RING PROTEIN"/>
    <property type="match status" value="1"/>
</dbReference>
<dbReference type="PRINTS" id="PR01009">
    <property type="entry name" value="FLGMRINGFLIF"/>
</dbReference>
<comment type="subunit">
    <text evidence="11">The basal body constitutes a major portion of the flagellar organelle and consists of four rings (L,P,S, and M) mounted on a central rod. The M ring is integral to the inner membrane of the cell and may be connected to the flagellar rod via the S ring. The S (supramembrane ring) lies just distal to the M ring. The L and P rings lie in the outer membrane and the periplasmic space, respectively.</text>
</comment>
<dbReference type="InterPro" id="IPR006182">
    <property type="entry name" value="FliF_N_dom"/>
</dbReference>
<dbReference type="InterPro" id="IPR013556">
    <property type="entry name" value="Flag_M-ring_C"/>
</dbReference>
<dbReference type="Pfam" id="PF01514">
    <property type="entry name" value="YscJ_FliF"/>
    <property type="match status" value="1"/>
</dbReference>
<evidence type="ECO:0000259" key="15">
    <source>
        <dbReference type="Pfam" id="PF01514"/>
    </source>
</evidence>
<name>A0ABQ3IE13_9GAMM</name>
<reference evidence="18" key="1">
    <citation type="journal article" date="2019" name="Int. J. Syst. Evol. Microbiol.">
        <title>The Global Catalogue of Microorganisms (GCM) 10K type strain sequencing project: providing services to taxonomists for standard genome sequencing and annotation.</title>
        <authorList>
            <consortium name="The Broad Institute Genomics Platform"/>
            <consortium name="The Broad Institute Genome Sequencing Center for Infectious Disease"/>
            <person name="Wu L."/>
            <person name="Ma J."/>
        </authorList>
    </citation>
    <scope>NUCLEOTIDE SEQUENCE [LARGE SCALE GENOMIC DNA]</scope>
    <source>
        <strain evidence="18">CGMCC 1.15922</strain>
    </source>
</reference>
<dbReference type="InterPro" id="IPR000067">
    <property type="entry name" value="FlgMring_FliF"/>
</dbReference>
<dbReference type="NCBIfam" id="TIGR00206">
    <property type="entry name" value="fliF"/>
    <property type="match status" value="1"/>
</dbReference>
<dbReference type="PANTHER" id="PTHR30046">
    <property type="entry name" value="FLAGELLAR M-RING PROTEIN"/>
    <property type="match status" value="1"/>
</dbReference>
<feature type="compositionally biased region" description="Polar residues" evidence="13">
    <location>
        <begin position="352"/>
        <end position="361"/>
    </location>
</feature>
<keyword evidence="8 14" id="KW-1133">Transmembrane helix</keyword>
<dbReference type="Proteomes" id="UP000626370">
    <property type="component" value="Unassembled WGS sequence"/>
</dbReference>
<feature type="transmembrane region" description="Helical" evidence="14">
    <location>
        <begin position="460"/>
        <end position="482"/>
    </location>
</feature>
<feature type="region of interest" description="Disordered" evidence="13">
    <location>
        <begin position="1"/>
        <end position="29"/>
    </location>
</feature>
<dbReference type="InterPro" id="IPR043427">
    <property type="entry name" value="YscJ/FliF"/>
</dbReference>
<protein>
    <recommendedName>
        <fullName evidence="5 12">Flagellar M-ring protein</fullName>
    </recommendedName>
</protein>
<evidence type="ECO:0000313" key="17">
    <source>
        <dbReference type="EMBL" id="GHE80875.1"/>
    </source>
</evidence>
<dbReference type="InterPro" id="IPR045851">
    <property type="entry name" value="AMP-bd_C_sf"/>
</dbReference>
<evidence type="ECO:0000256" key="10">
    <source>
        <dbReference type="ARBA" id="ARBA00023143"/>
    </source>
</evidence>
<organism evidence="17 18">
    <name type="scientific">Thalassotalea profundi</name>
    <dbReference type="NCBI Taxonomy" id="2036687"/>
    <lineage>
        <taxon>Bacteria</taxon>
        <taxon>Pseudomonadati</taxon>
        <taxon>Pseudomonadota</taxon>
        <taxon>Gammaproteobacteria</taxon>
        <taxon>Alteromonadales</taxon>
        <taxon>Colwelliaceae</taxon>
        <taxon>Thalassotalea</taxon>
    </lineage>
</organism>
<evidence type="ECO:0000256" key="5">
    <source>
        <dbReference type="ARBA" id="ARBA00017949"/>
    </source>
</evidence>
<proteinExistence type="inferred from homology"/>
<keyword evidence="17" id="KW-0969">Cilium</keyword>
<keyword evidence="9 14" id="KW-0472">Membrane</keyword>
<evidence type="ECO:0000256" key="2">
    <source>
        <dbReference type="ARBA" id="ARBA00004117"/>
    </source>
</evidence>
<evidence type="ECO:0000256" key="12">
    <source>
        <dbReference type="PIRNR" id="PIRNR004862"/>
    </source>
</evidence>
<keyword evidence="17" id="KW-0282">Flagellum</keyword>
<keyword evidence="7 14" id="KW-0812">Transmembrane</keyword>
<evidence type="ECO:0000256" key="14">
    <source>
        <dbReference type="SAM" id="Phobius"/>
    </source>
</evidence>
<comment type="similarity">
    <text evidence="4 12">Belongs to the FliF family.</text>
</comment>
<comment type="caution">
    <text evidence="17">The sequence shown here is derived from an EMBL/GenBank/DDBJ whole genome shotgun (WGS) entry which is preliminary data.</text>
</comment>
<gene>
    <name evidence="17" type="primary">fliF</name>
    <name evidence="17" type="ORF">GCM10011501_06130</name>
</gene>
<dbReference type="EMBL" id="BNAH01000002">
    <property type="protein sequence ID" value="GHE80875.1"/>
    <property type="molecule type" value="Genomic_DNA"/>
</dbReference>
<feature type="compositionally biased region" description="Polar residues" evidence="13">
    <location>
        <begin position="1"/>
        <end position="17"/>
    </location>
</feature>
<sequence>MADTNTAMVSSDTSTDLVVNDNDNGESDIEEQKSGFAAAMGNVDVLRQLTLIMALAICLAIAVFVILWANQPEFRFLSKQPTEQLIKTMDFLDANKVEYIQENNTISVRVDEYQNVKLLLAREGLDEQPEEGNEIIMQDMGFGVSQRLESERLKHSREQQLARTIEELQKVSRAKVLLAIPRENVFAKRKSSPSATVVLTMQRGRLLSEEEVDSVVDIVASAVQNLDPNRVTVTDQNGRLLNSGSQDSISSRSRKEFEIEQKREKEYMDKLDTILIPVVGLGNYTAQVDVTMDFTNTEETQRRYNPDLPALRSEMKVENNTIGGALGGIPGALTNQPPLDSDIPENAGGGQQKSMPSSNHLESTKNYELDESISYVKQQTGVIRRISVSVALDYINNVNAEGQVDQSPRSVQELSNIRRLLQGSIGFNMQRGDTLEVVTLPFSRIAEPEVVEPEFYEEPWFWKALKLGMGGLVIIVLILAVVRPMLKRLIYPDQSPSEYGDKSLDSHIDLGDETMDMLTSEFDAGAVGFAPDGSLQLPDLHRDEDILKAVRALVANEPELSSQVVKSWLNEDE</sequence>
<evidence type="ECO:0000256" key="8">
    <source>
        <dbReference type="ARBA" id="ARBA00022989"/>
    </source>
</evidence>
<evidence type="ECO:0000256" key="4">
    <source>
        <dbReference type="ARBA" id="ARBA00007971"/>
    </source>
</evidence>
<evidence type="ECO:0000256" key="1">
    <source>
        <dbReference type="ARBA" id="ARBA00003820"/>
    </source>
</evidence>
<evidence type="ECO:0000256" key="3">
    <source>
        <dbReference type="ARBA" id="ARBA00004651"/>
    </source>
</evidence>
<feature type="domain" description="Flagellar M-ring C-terminal" evidence="16">
    <location>
        <begin position="275"/>
        <end position="442"/>
    </location>
</feature>
<feature type="region of interest" description="Disordered" evidence="13">
    <location>
        <begin position="332"/>
        <end position="364"/>
    </location>
</feature>
<dbReference type="Pfam" id="PF08345">
    <property type="entry name" value="YscJ_FliF_C"/>
    <property type="match status" value="1"/>
</dbReference>
<evidence type="ECO:0000256" key="11">
    <source>
        <dbReference type="ARBA" id="ARBA00025936"/>
    </source>
</evidence>
<accession>A0ABQ3IE13</accession>
<evidence type="ECO:0000313" key="18">
    <source>
        <dbReference type="Proteomes" id="UP000626370"/>
    </source>
</evidence>
<evidence type="ECO:0000256" key="13">
    <source>
        <dbReference type="SAM" id="MobiDB-lite"/>
    </source>
</evidence>
<evidence type="ECO:0000256" key="6">
    <source>
        <dbReference type="ARBA" id="ARBA00022475"/>
    </source>
</evidence>
<feature type="transmembrane region" description="Helical" evidence="14">
    <location>
        <begin position="49"/>
        <end position="69"/>
    </location>
</feature>
<evidence type="ECO:0000256" key="9">
    <source>
        <dbReference type="ARBA" id="ARBA00023136"/>
    </source>
</evidence>